<proteinExistence type="predicted"/>
<dbReference type="OrthoDB" id="3855669at2"/>
<reference evidence="1 2" key="1">
    <citation type="submission" date="2019-03" db="EMBL/GenBank/DDBJ databases">
        <title>Draft genome sequences of novel Actinobacteria.</title>
        <authorList>
            <person name="Sahin N."/>
            <person name="Ay H."/>
            <person name="Saygin H."/>
        </authorList>
    </citation>
    <scope>NUCLEOTIDE SEQUENCE [LARGE SCALE GENOMIC DNA]</scope>
    <source>
        <strain evidence="1 2">DSM 41900</strain>
    </source>
</reference>
<sequence length="72" mass="7915">MRELEIGAAAYDERVGRYGVVMDHEGGRVYLRPPGGGLEWEAAVEHVRPARVSEVLAEPVAEANARSRGERL</sequence>
<name>A0A4R4TDJ7_9ACTN</name>
<accession>A0A4R4TDJ7</accession>
<evidence type="ECO:0000313" key="1">
    <source>
        <dbReference type="EMBL" id="TDC74236.1"/>
    </source>
</evidence>
<protein>
    <submittedName>
        <fullName evidence="1">Uncharacterized protein</fullName>
    </submittedName>
</protein>
<keyword evidence="2" id="KW-1185">Reference proteome</keyword>
<organism evidence="1 2">
    <name type="scientific">Streptomyces hainanensis</name>
    <dbReference type="NCBI Taxonomy" id="402648"/>
    <lineage>
        <taxon>Bacteria</taxon>
        <taxon>Bacillati</taxon>
        <taxon>Actinomycetota</taxon>
        <taxon>Actinomycetes</taxon>
        <taxon>Kitasatosporales</taxon>
        <taxon>Streptomycetaceae</taxon>
        <taxon>Streptomyces</taxon>
    </lineage>
</organism>
<comment type="caution">
    <text evidence="1">The sequence shown here is derived from an EMBL/GenBank/DDBJ whole genome shotgun (WGS) entry which is preliminary data.</text>
</comment>
<evidence type="ECO:0000313" key="2">
    <source>
        <dbReference type="Proteomes" id="UP000295345"/>
    </source>
</evidence>
<dbReference type="RefSeq" id="WP_132818793.1">
    <property type="nucleotide sequence ID" value="NZ_SMKI01000157.1"/>
</dbReference>
<gene>
    <name evidence="1" type="ORF">E1283_16420</name>
</gene>
<dbReference type="Proteomes" id="UP000295345">
    <property type="component" value="Unassembled WGS sequence"/>
</dbReference>
<dbReference type="EMBL" id="SMKI01000157">
    <property type="protein sequence ID" value="TDC74236.1"/>
    <property type="molecule type" value="Genomic_DNA"/>
</dbReference>
<dbReference type="AlphaFoldDB" id="A0A4R4TDJ7"/>